<protein>
    <recommendedName>
        <fullName evidence="1">Reverse transcriptase domain-containing protein</fullName>
    </recommendedName>
</protein>
<accession>A0A7C9ALA2</accession>
<dbReference type="Pfam" id="PF13966">
    <property type="entry name" value="zf-RVT"/>
    <property type="match status" value="1"/>
</dbReference>
<dbReference type="InterPro" id="IPR043502">
    <property type="entry name" value="DNA/RNA_pol_sf"/>
</dbReference>
<evidence type="ECO:0000259" key="1">
    <source>
        <dbReference type="PROSITE" id="PS50878"/>
    </source>
</evidence>
<dbReference type="PANTHER" id="PTHR33116:SF78">
    <property type="entry name" value="OS12G0587133 PROTEIN"/>
    <property type="match status" value="1"/>
</dbReference>
<feature type="domain" description="Reverse transcriptase" evidence="1">
    <location>
        <begin position="1"/>
        <end position="166"/>
    </location>
</feature>
<dbReference type="SUPFAM" id="SSF56672">
    <property type="entry name" value="DNA/RNA polymerases"/>
    <property type="match status" value="1"/>
</dbReference>
<proteinExistence type="predicted"/>
<evidence type="ECO:0000313" key="2">
    <source>
        <dbReference type="EMBL" id="MBA4670534.1"/>
    </source>
</evidence>
<dbReference type="Pfam" id="PF00078">
    <property type="entry name" value="RVT_1"/>
    <property type="match status" value="1"/>
</dbReference>
<name>A0A7C9ALA2_OPUST</name>
<dbReference type="PROSITE" id="PS50878">
    <property type="entry name" value="RT_POL"/>
    <property type="match status" value="1"/>
</dbReference>
<dbReference type="EMBL" id="GISG01247875">
    <property type="protein sequence ID" value="MBA4670534.1"/>
    <property type="molecule type" value="Transcribed_RNA"/>
</dbReference>
<reference evidence="2" key="1">
    <citation type="journal article" date="2013" name="J. Plant Res.">
        <title>Effect of fungi and light on seed germination of three Opuntia species from semiarid lands of central Mexico.</title>
        <authorList>
            <person name="Delgado-Sanchez P."/>
            <person name="Jimenez-Bremont J.F."/>
            <person name="Guerrero-Gonzalez Mde L."/>
            <person name="Flores J."/>
        </authorList>
    </citation>
    <scope>NUCLEOTIDE SEQUENCE</scope>
    <source>
        <tissue evidence="2">Cladode</tissue>
    </source>
</reference>
<organism evidence="2">
    <name type="scientific">Opuntia streptacantha</name>
    <name type="common">Prickly pear cactus</name>
    <name type="synonym">Opuntia cardona</name>
    <dbReference type="NCBI Taxonomy" id="393608"/>
    <lineage>
        <taxon>Eukaryota</taxon>
        <taxon>Viridiplantae</taxon>
        <taxon>Streptophyta</taxon>
        <taxon>Embryophyta</taxon>
        <taxon>Tracheophyta</taxon>
        <taxon>Spermatophyta</taxon>
        <taxon>Magnoliopsida</taxon>
        <taxon>eudicotyledons</taxon>
        <taxon>Gunneridae</taxon>
        <taxon>Pentapetalae</taxon>
        <taxon>Caryophyllales</taxon>
        <taxon>Cactineae</taxon>
        <taxon>Cactaceae</taxon>
        <taxon>Opuntioideae</taxon>
        <taxon>Opuntia</taxon>
    </lineage>
</organism>
<reference evidence="2" key="2">
    <citation type="submission" date="2020-07" db="EMBL/GenBank/DDBJ databases">
        <authorList>
            <person name="Vera ALvarez R."/>
            <person name="Arias-Moreno D.M."/>
            <person name="Jimenez-Jacinto V."/>
            <person name="Jimenez-Bremont J.F."/>
            <person name="Swaminathan K."/>
            <person name="Moose S.P."/>
            <person name="Guerrero-Gonzalez M.L."/>
            <person name="Marino-Ramirez L."/>
            <person name="Landsman D."/>
            <person name="Rodriguez-Kessler M."/>
            <person name="Delgado-Sanchez P."/>
        </authorList>
    </citation>
    <scope>NUCLEOTIDE SEQUENCE</scope>
    <source>
        <tissue evidence="2">Cladode</tissue>
    </source>
</reference>
<dbReference type="AlphaFoldDB" id="A0A7C9ALA2"/>
<dbReference type="InterPro" id="IPR026960">
    <property type="entry name" value="RVT-Znf"/>
</dbReference>
<dbReference type="InterPro" id="IPR000477">
    <property type="entry name" value="RT_dom"/>
</dbReference>
<dbReference type="PANTHER" id="PTHR33116">
    <property type="entry name" value="REVERSE TRANSCRIPTASE ZINC-BINDING DOMAIN-CONTAINING PROTEIN-RELATED-RELATED"/>
    <property type="match status" value="1"/>
</dbReference>
<sequence length="538" mass="60903">MKRMGFGDRWRRWIHHCISSPSFAVLVNGSTTDFFPASRGLRQGDPLSPLLFLLVMEVLTRMIEASSNAGLLSGFSLSRPGSNVEELKVSHLLFADDTIVFCDYDCEQIVNLRCLLIWFQAVSGLRINLSKSSILPVGQGVNIQALAGVLGCKIESLPITYLGLPLGAKFKEKAIWDSVIGKFEKRLSGWRAAYFSKGGRLTLIKSVLSSILTYYLSLFPLPASVAHKMEALQRNFLWGSFGSDFKFHLVRWNMVKQPSSVGGLGVRDLRLFNEALLGKWLWRFLNEKDNLWRKVVAIKYGTTNYGWYPSKTSGSYGCSLWRHISKCWEWFLPHFYFEVGDGTTISFWQNQWNGEGLLKDLFPSLFALAQDKEAFVADYRVLGTDSSVWRPVFVRDSFADDDTLVRFFSKLSGTISVGSTSDKVRWRLNSKGCYTVKSFYLKFLNSNHSIRGITEVTGFPCQIIWRSLAPAKVSFFVWEASHGKILTIDNLQRRGFSLVNRCYMCKGESETVDHLLLHCEVARALWDTTFNCLGGLLG</sequence>